<dbReference type="AlphaFoldDB" id="A0A067RA24"/>
<evidence type="ECO:0000313" key="2">
    <source>
        <dbReference type="Proteomes" id="UP000027135"/>
    </source>
</evidence>
<sequence length="131" mass="15294">MQIALSTRLLIRERNKLRTTWQRTHNVALRPRINPLKHQIDAAIKNQLNDTWQHTLQGLDTSNNGDIWRITKSLTNSTTYIPPLKFNGRSPVTHDEKVTLFADTLQDIFTTDTDLDPDFTQQTEHTVRDFR</sequence>
<reference evidence="1 2" key="1">
    <citation type="journal article" date="2014" name="Nat. Commun.">
        <title>Molecular traces of alternative social organization in a termite genome.</title>
        <authorList>
            <person name="Terrapon N."/>
            <person name="Li C."/>
            <person name="Robertson H.M."/>
            <person name="Ji L."/>
            <person name="Meng X."/>
            <person name="Booth W."/>
            <person name="Chen Z."/>
            <person name="Childers C.P."/>
            <person name="Glastad K.M."/>
            <person name="Gokhale K."/>
            <person name="Gowin J."/>
            <person name="Gronenberg W."/>
            <person name="Hermansen R.A."/>
            <person name="Hu H."/>
            <person name="Hunt B.G."/>
            <person name="Huylmans A.K."/>
            <person name="Khalil S.M."/>
            <person name="Mitchell R.D."/>
            <person name="Munoz-Torres M.C."/>
            <person name="Mustard J.A."/>
            <person name="Pan H."/>
            <person name="Reese J.T."/>
            <person name="Scharf M.E."/>
            <person name="Sun F."/>
            <person name="Vogel H."/>
            <person name="Xiao J."/>
            <person name="Yang W."/>
            <person name="Yang Z."/>
            <person name="Yang Z."/>
            <person name="Zhou J."/>
            <person name="Zhu J."/>
            <person name="Brent C.S."/>
            <person name="Elsik C.G."/>
            <person name="Goodisman M.A."/>
            <person name="Liberles D.A."/>
            <person name="Roe R.M."/>
            <person name="Vargo E.L."/>
            <person name="Vilcinskas A."/>
            <person name="Wang J."/>
            <person name="Bornberg-Bauer E."/>
            <person name="Korb J."/>
            <person name="Zhang G."/>
            <person name="Liebig J."/>
        </authorList>
    </citation>
    <scope>NUCLEOTIDE SEQUENCE [LARGE SCALE GENOMIC DNA]</scope>
    <source>
        <tissue evidence="1">Whole organism</tissue>
    </source>
</reference>
<name>A0A067RA24_ZOONE</name>
<dbReference type="Proteomes" id="UP000027135">
    <property type="component" value="Unassembled WGS sequence"/>
</dbReference>
<dbReference type="InParanoid" id="A0A067RA24"/>
<gene>
    <name evidence="1" type="ORF">L798_09961</name>
</gene>
<evidence type="ECO:0000313" key="1">
    <source>
        <dbReference type="EMBL" id="KDR16525.1"/>
    </source>
</evidence>
<proteinExistence type="predicted"/>
<accession>A0A067RA24</accession>
<protein>
    <submittedName>
        <fullName evidence="1">Uncharacterized protein</fullName>
    </submittedName>
</protein>
<dbReference type="EMBL" id="KK852789">
    <property type="protein sequence ID" value="KDR16525.1"/>
    <property type="molecule type" value="Genomic_DNA"/>
</dbReference>
<organism evidence="1 2">
    <name type="scientific">Zootermopsis nevadensis</name>
    <name type="common">Dampwood termite</name>
    <dbReference type="NCBI Taxonomy" id="136037"/>
    <lineage>
        <taxon>Eukaryota</taxon>
        <taxon>Metazoa</taxon>
        <taxon>Ecdysozoa</taxon>
        <taxon>Arthropoda</taxon>
        <taxon>Hexapoda</taxon>
        <taxon>Insecta</taxon>
        <taxon>Pterygota</taxon>
        <taxon>Neoptera</taxon>
        <taxon>Polyneoptera</taxon>
        <taxon>Dictyoptera</taxon>
        <taxon>Blattodea</taxon>
        <taxon>Blattoidea</taxon>
        <taxon>Termitoidae</taxon>
        <taxon>Termopsidae</taxon>
        <taxon>Zootermopsis</taxon>
    </lineage>
</organism>
<keyword evidence="2" id="KW-1185">Reference proteome</keyword>